<reference evidence="3 4" key="1">
    <citation type="submission" date="2015-11" db="EMBL/GenBank/DDBJ databases">
        <title>The genome of Candidatus Endoriftia persephone in Ridgeia piscesae and population structure of the North Eastern Pacific vestimentiferan symbionts.</title>
        <authorList>
            <person name="Perez M."/>
            <person name="Juniper K.S."/>
        </authorList>
    </citation>
    <scope>NUCLEOTIDE SEQUENCE [LARGE SCALE GENOMIC DNA]</scope>
    <source>
        <strain evidence="2">Ind10</strain>
        <strain evidence="1">Ind11</strain>
    </source>
</reference>
<dbReference type="RefSeq" id="WP_057956851.1">
    <property type="nucleotide sequence ID" value="NZ_KQ556963.1"/>
</dbReference>
<evidence type="ECO:0000313" key="2">
    <source>
        <dbReference type="EMBL" id="KRT58790.1"/>
    </source>
</evidence>
<name>A0A0T5Z0U6_9GAMM</name>
<gene>
    <name evidence="1" type="ORF">Ga0074115_1472</name>
    <name evidence="2" type="ORF">Ga0076813_14228</name>
</gene>
<dbReference type="Proteomes" id="UP000051276">
    <property type="component" value="Unassembled WGS sequence"/>
</dbReference>
<dbReference type="Proteomes" id="UP000051634">
    <property type="component" value="Unassembled WGS sequence"/>
</dbReference>
<comment type="caution">
    <text evidence="1">The sequence shown here is derived from an EMBL/GenBank/DDBJ whole genome shotgun (WGS) entry which is preliminary data.</text>
</comment>
<proteinExistence type="predicted"/>
<keyword evidence="4" id="KW-1185">Reference proteome</keyword>
<evidence type="ECO:0008006" key="5">
    <source>
        <dbReference type="Google" id="ProtNLM"/>
    </source>
</evidence>
<dbReference type="EMBL" id="LMXI01000272">
    <property type="protein sequence ID" value="KRT58790.1"/>
    <property type="molecule type" value="Genomic_DNA"/>
</dbReference>
<sequence length="114" mass="12712">MTDRKDKKREAPISYRPPKHLRDEFYSRVQKSGLSTSAFLTKAVFNQAQPRQSRRPSIETKLLAKILGEAAKIHGDLQQLSTGQNEDIQAEIGSALDELTVIRAALLKGLGRNP</sequence>
<evidence type="ECO:0000313" key="1">
    <source>
        <dbReference type="EMBL" id="KRT56443.1"/>
    </source>
</evidence>
<dbReference type="AlphaFoldDB" id="A0A0T5Z0U6"/>
<evidence type="ECO:0000313" key="4">
    <source>
        <dbReference type="Proteomes" id="UP000051634"/>
    </source>
</evidence>
<accession>A0A0T5Z0U6</accession>
<protein>
    <recommendedName>
        <fullName evidence="5">Mobilization protein</fullName>
    </recommendedName>
</protein>
<organism evidence="1 4">
    <name type="scientific">endosymbiont of Ridgeia piscesae</name>
    <dbReference type="NCBI Taxonomy" id="54398"/>
    <lineage>
        <taxon>Bacteria</taxon>
        <taxon>Pseudomonadati</taxon>
        <taxon>Pseudomonadota</taxon>
        <taxon>Gammaproteobacteria</taxon>
        <taxon>sulfur-oxidizing symbionts</taxon>
    </lineage>
</organism>
<dbReference type="EMBL" id="LDXT01000050">
    <property type="protein sequence ID" value="KRT56443.1"/>
    <property type="molecule type" value="Genomic_DNA"/>
</dbReference>
<evidence type="ECO:0000313" key="3">
    <source>
        <dbReference type="Proteomes" id="UP000051276"/>
    </source>
</evidence>